<dbReference type="SUPFAM" id="SSF53383">
    <property type="entry name" value="PLP-dependent transferases"/>
    <property type="match status" value="1"/>
</dbReference>
<dbReference type="GO" id="GO:0008483">
    <property type="term" value="F:transaminase activity"/>
    <property type="evidence" value="ECO:0007669"/>
    <property type="project" value="UniProtKB-KW"/>
</dbReference>
<dbReference type="AlphaFoldDB" id="A0A386ZIR7"/>
<dbReference type="Pfam" id="PF00155">
    <property type="entry name" value="Aminotran_1_2"/>
    <property type="match status" value="1"/>
</dbReference>
<keyword evidence="3" id="KW-0805">Transcription regulation</keyword>
<dbReference type="PANTHER" id="PTHR46577">
    <property type="entry name" value="HTH-TYPE TRANSCRIPTIONAL REGULATORY PROTEIN GABR"/>
    <property type="match status" value="1"/>
</dbReference>
<proteinExistence type="inferred from homology"/>
<evidence type="ECO:0000259" key="6">
    <source>
        <dbReference type="PROSITE" id="PS50949"/>
    </source>
</evidence>
<dbReference type="CDD" id="cd07377">
    <property type="entry name" value="WHTH_GntR"/>
    <property type="match status" value="1"/>
</dbReference>
<gene>
    <name evidence="7" type="ORF">D7D52_28080</name>
</gene>
<dbReference type="Pfam" id="PF00392">
    <property type="entry name" value="GntR"/>
    <property type="match status" value="1"/>
</dbReference>
<dbReference type="InterPro" id="IPR000524">
    <property type="entry name" value="Tscrpt_reg_HTH_GntR"/>
</dbReference>
<keyword evidence="5" id="KW-0804">Transcription</keyword>
<dbReference type="OrthoDB" id="199743at2"/>
<dbReference type="KEGG" id="nyu:D7D52_28080"/>
<dbReference type="InterPro" id="IPR004839">
    <property type="entry name" value="Aminotransferase_I/II_large"/>
</dbReference>
<dbReference type="SUPFAM" id="SSF46785">
    <property type="entry name" value="Winged helix' DNA-binding domain"/>
    <property type="match status" value="1"/>
</dbReference>
<dbReference type="Gene3D" id="1.10.10.10">
    <property type="entry name" value="Winged helix-like DNA-binding domain superfamily/Winged helix DNA-binding domain"/>
    <property type="match status" value="1"/>
</dbReference>
<dbReference type="InterPro" id="IPR051446">
    <property type="entry name" value="HTH_trans_reg/aminotransferase"/>
</dbReference>
<evidence type="ECO:0000256" key="5">
    <source>
        <dbReference type="ARBA" id="ARBA00023163"/>
    </source>
</evidence>
<name>A0A386ZIR7_9NOCA</name>
<dbReference type="Proteomes" id="UP000267164">
    <property type="component" value="Chromosome"/>
</dbReference>
<keyword evidence="4" id="KW-0238">DNA-binding</keyword>
<dbReference type="InterPro" id="IPR036388">
    <property type="entry name" value="WH-like_DNA-bd_sf"/>
</dbReference>
<dbReference type="GO" id="GO:0003700">
    <property type="term" value="F:DNA-binding transcription factor activity"/>
    <property type="evidence" value="ECO:0007669"/>
    <property type="project" value="InterPro"/>
</dbReference>
<feature type="domain" description="HTH gntR-type" evidence="6">
    <location>
        <begin position="18"/>
        <end position="86"/>
    </location>
</feature>
<sequence>MDPIEVTERLGRWSSGRGPLYGLLAARLRQLIEDGDLPPGALLPPERVFAKQLAVGRNTVIAAYDLLAAEERIVRRRGSGTRVAGAMAETADHTTSAPMFLNLLEPHPDLISLACAAPEAPPAVVTAAYAQLVPALAAMTAEIGYHPAGYPPLRAAIAERYTRLGAPTGPERILVTNGGQQALSLLARAFIRPGDRVLVETPTYPGALEAFHEEAAVPATLPIGFAGFENAVRAHRPVLAYATPTFQNPTGAVLSGLRRQRIAEVSAAHDVPLIADEITADLGFPGVVSPPPLAAVADDVLSIGSLSKSIWGGLRVGWIRAPEAVIARLTRLRAVHDLGGNLPAQLAATTLVPDIDATHEQRAARLRAGHDLLRAKLAVALPDWEIPAVNGGQTLWCRMPHGDGASFAQTALRHGVAVLAGSGLDPSGDSENRVRLHFRHPDAVLAEAAERLATAWRAYRPPARRHRTPPPLAV</sequence>
<dbReference type="RefSeq" id="WP_120741127.1">
    <property type="nucleotide sequence ID" value="NZ_CP032568.1"/>
</dbReference>
<evidence type="ECO:0000313" key="8">
    <source>
        <dbReference type="Proteomes" id="UP000267164"/>
    </source>
</evidence>
<keyword evidence="7" id="KW-0808">Transferase</keyword>
<keyword evidence="7" id="KW-0032">Aminotransferase</keyword>
<organism evidence="7 8">
    <name type="scientific">Nocardia yunnanensis</name>
    <dbReference type="NCBI Taxonomy" id="2382165"/>
    <lineage>
        <taxon>Bacteria</taxon>
        <taxon>Bacillati</taxon>
        <taxon>Actinomycetota</taxon>
        <taxon>Actinomycetes</taxon>
        <taxon>Mycobacteriales</taxon>
        <taxon>Nocardiaceae</taxon>
        <taxon>Nocardia</taxon>
    </lineage>
</organism>
<evidence type="ECO:0000256" key="3">
    <source>
        <dbReference type="ARBA" id="ARBA00023015"/>
    </source>
</evidence>
<dbReference type="SMART" id="SM00345">
    <property type="entry name" value="HTH_GNTR"/>
    <property type="match status" value="1"/>
</dbReference>
<keyword evidence="8" id="KW-1185">Reference proteome</keyword>
<dbReference type="PROSITE" id="PS50949">
    <property type="entry name" value="HTH_GNTR"/>
    <property type="match status" value="1"/>
</dbReference>
<evidence type="ECO:0000313" key="7">
    <source>
        <dbReference type="EMBL" id="AYF77024.1"/>
    </source>
</evidence>
<evidence type="ECO:0000256" key="1">
    <source>
        <dbReference type="ARBA" id="ARBA00005384"/>
    </source>
</evidence>
<dbReference type="InterPro" id="IPR015424">
    <property type="entry name" value="PyrdxlP-dep_Trfase"/>
</dbReference>
<accession>A0A386ZIR7</accession>
<dbReference type="CDD" id="cd00609">
    <property type="entry name" value="AAT_like"/>
    <property type="match status" value="1"/>
</dbReference>
<dbReference type="EMBL" id="CP032568">
    <property type="protein sequence ID" value="AYF77024.1"/>
    <property type="molecule type" value="Genomic_DNA"/>
</dbReference>
<evidence type="ECO:0000256" key="2">
    <source>
        <dbReference type="ARBA" id="ARBA00022898"/>
    </source>
</evidence>
<dbReference type="PANTHER" id="PTHR46577:SF1">
    <property type="entry name" value="HTH-TYPE TRANSCRIPTIONAL REGULATORY PROTEIN GABR"/>
    <property type="match status" value="1"/>
</dbReference>
<dbReference type="Gene3D" id="3.40.640.10">
    <property type="entry name" value="Type I PLP-dependent aspartate aminotransferase-like (Major domain)"/>
    <property type="match status" value="1"/>
</dbReference>
<protein>
    <submittedName>
        <fullName evidence="7">PLP-dependent aminotransferase family protein</fullName>
    </submittedName>
</protein>
<keyword evidence="2" id="KW-0663">Pyridoxal phosphate</keyword>
<dbReference type="GO" id="GO:0030170">
    <property type="term" value="F:pyridoxal phosphate binding"/>
    <property type="evidence" value="ECO:0007669"/>
    <property type="project" value="InterPro"/>
</dbReference>
<evidence type="ECO:0000256" key="4">
    <source>
        <dbReference type="ARBA" id="ARBA00023125"/>
    </source>
</evidence>
<dbReference type="GO" id="GO:0003677">
    <property type="term" value="F:DNA binding"/>
    <property type="evidence" value="ECO:0007669"/>
    <property type="project" value="UniProtKB-KW"/>
</dbReference>
<dbReference type="InterPro" id="IPR036390">
    <property type="entry name" value="WH_DNA-bd_sf"/>
</dbReference>
<reference evidence="7 8" key="1">
    <citation type="submission" date="2018-09" db="EMBL/GenBank/DDBJ databases">
        <title>Nocardia yunnanensis sp. nov., an actinomycete isolated from a soil sample.</title>
        <authorList>
            <person name="Zhang J."/>
        </authorList>
    </citation>
    <scope>NUCLEOTIDE SEQUENCE [LARGE SCALE GENOMIC DNA]</scope>
    <source>
        <strain evidence="7 8">CFHS0054</strain>
    </source>
</reference>
<comment type="similarity">
    <text evidence="1">In the C-terminal section; belongs to the class-I pyridoxal-phosphate-dependent aminotransferase family.</text>
</comment>
<dbReference type="InterPro" id="IPR015421">
    <property type="entry name" value="PyrdxlP-dep_Trfase_major"/>
</dbReference>